<dbReference type="Proteomes" id="UP000000461">
    <property type="component" value="Segment"/>
</dbReference>
<organism evidence="1 2">
    <name type="scientific">Caulobacter phage CcrRogue</name>
    <dbReference type="NCBI Taxonomy" id="2927986"/>
    <lineage>
        <taxon>Viruses</taxon>
        <taxon>Duplodnaviria</taxon>
        <taxon>Heunggongvirae</taxon>
        <taxon>Uroviricota</taxon>
        <taxon>Caudoviricetes</taxon>
        <taxon>Jeanschmidtviridae</taxon>
        <taxon>Poindextervirus</taxon>
        <taxon>Poindextervirus rogue</taxon>
    </lineage>
</organism>
<keyword evidence="2" id="KW-1185">Reference proteome</keyword>
<dbReference type="EMBL" id="JX100814">
    <property type="protein sequence ID" value="AFU86767.1"/>
    <property type="molecule type" value="Genomic_DNA"/>
</dbReference>
<name>K4K3E8_9CAUD</name>
<proteinExistence type="predicted"/>
<evidence type="ECO:0000313" key="1">
    <source>
        <dbReference type="EMBL" id="AFU86767.1"/>
    </source>
</evidence>
<sequence>MSYVNFWPIQTAAFVAALRARRPHDINVFPVDAPFECDRLILVSPEVRRAVKAAMGGIEDEVKLRMTLPTAGADARLEAFESYDKRNLLWSMPLSELPDPIANALKFELMWKLLEATGNNPIPLV</sequence>
<accession>K4K3E8</accession>
<reference evidence="1 2" key="1">
    <citation type="journal article" date="2012" name="BMC Genomics">
        <title>The Caulobacter crescentus phage phiCbK: genomics of a canonical phage.</title>
        <authorList>
            <person name="Gill J.J."/>
            <person name="Berry J.D."/>
            <person name="Russell W.K."/>
            <person name="Lessor L."/>
            <person name="Escobar Garcia D.A."/>
            <person name="Hernandez D."/>
            <person name="Kane A."/>
            <person name="Keene J."/>
            <person name="Maddox M."/>
            <person name="Martin R."/>
            <person name="Mohan S."/>
            <person name="Thorn A.M."/>
            <person name="Russell D.H."/>
            <person name="Young R."/>
        </authorList>
    </citation>
    <scope>NUCLEOTIDE SEQUENCE [LARGE SCALE GENOMIC DNA]</scope>
</reference>
<evidence type="ECO:0000313" key="2">
    <source>
        <dbReference type="Proteomes" id="UP000000461"/>
    </source>
</evidence>
<protein>
    <submittedName>
        <fullName evidence="1">Uncharacterized protein</fullName>
    </submittedName>
</protein>
<gene>
    <name evidence="1" type="ORF">CcrRogue_gp285</name>
</gene>
<dbReference type="KEGG" id="vg:13996066"/>